<reference evidence="2 3" key="1">
    <citation type="journal article" date="2019" name="Microbiol. Resour. Announc.">
        <title>Complete Genome Sequence of Halomonas sulfidaeris Strain Esulfide1 Isolated from a Metal Sulfide Rock at a Depth of 2,200 Meters, Obtained Using Nanopore Sequencing.</title>
        <authorList>
            <person name="Saito M."/>
            <person name="Nishigata A."/>
            <person name="Galipon J."/>
            <person name="Arakawa K."/>
        </authorList>
    </citation>
    <scope>NUCLEOTIDE SEQUENCE [LARGE SCALE GENOMIC DNA]</scope>
    <source>
        <strain evidence="2 3">ATCC BAA-803</strain>
    </source>
</reference>
<dbReference type="PANTHER" id="PTHR36153:SF5">
    <property type="entry name" value="EXPORTED PROTEIN"/>
    <property type="match status" value="1"/>
</dbReference>
<gene>
    <name evidence="2" type="ORF">HSBAA_55690</name>
</gene>
<organism evidence="2 3">
    <name type="scientific">Vreelandella sulfidaeris</name>
    <dbReference type="NCBI Taxonomy" id="115553"/>
    <lineage>
        <taxon>Bacteria</taxon>
        <taxon>Pseudomonadati</taxon>
        <taxon>Pseudomonadota</taxon>
        <taxon>Gammaproteobacteria</taxon>
        <taxon>Oceanospirillales</taxon>
        <taxon>Halomonadaceae</taxon>
        <taxon>Vreelandella</taxon>
    </lineage>
</organism>
<evidence type="ECO:0000313" key="2">
    <source>
        <dbReference type="EMBL" id="BBI64263.1"/>
    </source>
</evidence>
<evidence type="ECO:0000259" key="1">
    <source>
        <dbReference type="Pfam" id="PF06761"/>
    </source>
</evidence>
<dbReference type="AlphaFoldDB" id="A0A455UFY6"/>
<sequence length="93" mass="10653">MADMGLYQGHIIGAQIERAYLAMLEQQFLPALMIGIMDDMNRAEPDSNEKLALLRVLRMMSDASGRQPERVERFMAQRWQGYFPSKARSKSTS</sequence>
<evidence type="ECO:0000313" key="3">
    <source>
        <dbReference type="Proteomes" id="UP000320231"/>
    </source>
</evidence>
<dbReference type="InterPro" id="IPR053156">
    <property type="entry name" value="T6SS_TssM-like"/>
</dbReference>
<dbReference type="Pfam" id="PF06761">
    <property type="entry name" value="IcmF-related"/>
    <property type="match status" value="1"/>
</dbReference>
<dbReference type="InterPro" id="IPR009612">
    <property type="entry name" value="IcmF-rel"/>
</dbReference>
<dbReference type="PANTHER" id="PTHR36153">
    <property type="entry name" value="INNER MEMBRANE PROTEIN-RELATED"/>
    <property type="match status" value="1"/>
</dbReference>
<name>A0A455UFY6_9GAMM</name>
<protein>
    <recommendedName>
        <fullName evidence="1">IcmF-related domain-containing protein</fullName>
    </recommendedName>
</protein>
<dbReference type="KEGG" id="hsr:HSBAA_55690"/>
<dbReference type="EMBL" id="AP019514">
    <property type="protein sequence ID" value="BBI64263.1"/>
    <property type="molecule type" value="Genomic_DNA"/>
</dbReference>
<dbReference type="Proteomes" id="UP000320231">
    <property type="component" value="Chromosome"/>
</dbReference>
<accession>A0A455UFY6</accession>
<feature type="domain" description="IcmF-related" evidence="1">
    <location>
        <begin position="2"/>
        <end position="90"/>
    </location>
</feature>
<proteinExistence type="predicted"/>